<sequence>MKEEHLKLAAANLGEGVTFKGLMSKKAQLKHGYAKEAKDVAGWNYVVKEAASGVCYSYYAAQPPLIGMTRPVVIKCPLGVRAFDSYKIDFKEAINIFHKLDCGDAFTEMTLYYVLYPGVTEPHWYIRSVTGCTVVIGADSGKVMDPIHRD</sequence>
<dbReference type="RefSeq" id="WP_013328679.1">
    <property type="nucleotide sequence ID" value="NC_014507.1"/>
</dbReference>
<organism evidence="1 2">
    <name type="scientific">Methanolacinia petrolearia (strain DSM 11571 / OCM 486 / SEBR 4847)</name>
    <name type="common">Methanoplanus petrolearius</name>
    <dbReference type="NCBI Taxonomy" id="679926"/>
    <lineage>
        <taxon>Archaea</taxon>
        <taxon>Methanobacteriati</taxon>
        <taxon>Methanobacteriota</taxon>
        <taxon>Stenosarchaea group</taxon>
        <taxon>Methanomicrobia</taxon>
        <taxon>Methanomicrobiales</taxon>
        <taxon>Methanomicrobiaceae</taxon>
        <taxon>Methanolacinia</taxon>
    </lineage>
</organism>
<evidence type="ECO:0000313" key="2">
    <source>
        <dbReference type="Proteomes" id="UP000006565"/>
    </source>
</evidence>
<dbReference type="GeneID" id="9743180"/>
<name>E1RII8_METP4</name>
<dbReference type="OrthoDB" id="144452at2157"/>
<gene>
    <name evidence="1" type="ordered locus">Mpet_0727</name>
</gene>
<dbReference type="Proteomes" id="UP000006565">
    <property type="component" value="Chromosome"/>
</dbReference>
<accession>E1RII8</accession>
<protein>
    <submittedName>
        <fullName evidence="1">Uncharacterized protein</fullName>
    </submittedName>
</protein>
<reference evidence="1 2" key="1">
    <citation type="journal article" date="2010" name="Stand. Genomic Sci.">
        <title>Complete genome sequence of Methanoplanus petrolearius type strain (SEBR 4847).</title>
        <authorList>
            <person name="Brambilla E."/>
            <person name="Djao O.D."/>
            <person name="Daligault H."/>
            <person name="Lapidus A."/>
            <person name="Lucas S."/>
            <person name="Hammon N."/>
            <person name="Nolan M."/>
            <person name="Tice H."/>
            <person name="Cheng J.F."/>
            <person name="Han C."/>
            <person name="Tapia R."/>
            <person name="Goodwin L."/>
            <person name="Pitluck S."/>
            <person name="Liolios K."/>
            <person name="Ivanova N."/>
            <person name="Mavromatis K."/>
            <person name="Mikhailova N."/>
            <person name="Pati A."/>
            <person name="Chen A."/>
            <person name="Palaniappan K."/>
            <person name="Land M."/>
            <person name="Hauser L."/>
            <person name="Chang Y.J."/>
            <person name="Jeffries C.D."/>
            <person name="Rohde M."/>
            <person name="Spring S."/>
            <person name="Sikorski J."/>
            <person name="Goker M."/>
            <person name="Woyke T."/>
            <person name="Bristow J."/>
            <person name="Eisen J.A."/>
            <person name="Markowitz V."/>
            <person name="Hugenholtz P."/>
            <person name="Kyrpides N.C."/>
            <person name="Klenk H.P."/>
        </authorList>
    </citation>
    <scope>NUCLEOTIDE SEQUENCE [LARGE SCALE GENOMIC DNA]</scope>
    <source>
        <strain evidence="2">DSM 11571 / OCM 486 / SEBR 4847</strain>
    </source>
</reference>
<keyword evidence="2" id="KW-1185">Reference proteome</keyword>
<dbReference type="EMBL" id="CP002117">
    <property type="protein sequence ID" value="ADN35501.1"/>
    <property type="molecule type" value="Genomic_DNA"/>
</dbReference>
<evidence type="ECO:0000313" key="1">
    <source>
        <dbReference type="EMBL" id="ADN35501.1"/>
    </source>
</evidence>
<proteinExistence type="predicted"/>
<dbReference type="AlphaFoldDB" id="E1RII8"/>
<dbReference type="HOGENOM" id="CLU_1668485_0_0_2"/>
<dbReference type="KEGG" id="mpi:Mpet_0727"/>